<comment type="caution">
    <text evidence="1">The sequence shown here is derived from an EMBL/GenBank/DDBJ whole genome shotgun (WGS) entry which is preliminary data.</text>
</comment>
<sequence length="62" mass="6688">MTATTSAPVSTPVSISSGGAYPRLLVGNGVDALMLPMAVETRYVRESIRPWLDVGRENVIQR</sequence>
<gene>
    <name evidence="1" type="ORF">BN11_650030</name>
</gene>
<dbReference type="EMBL" id="CAJA01000491">
    <property type="protein sequence ID" value="CCH75357.1"/>
    <property type="molecule type" value="Genomic_DNA"/>
</dbReference>
<dbReference type="Proteomes" id="UP000035763">
    <property type="component" value="Unassembled WGS sequence"/>
</dbReference>
<dbReference type="AlphaFoldDB" id="W6K1K7"/>
<accession>W6K1K7</accession>
<keyword evidence="2" id="KW-1185">Reference proteome</keyword>
<protein>
    <submittedName>
        <fullName evidence="1">Uncharacterized protein</fullName>
    </submittedName>
</protein>
<name>W6K1K7_9MICO</name>
<evidence type="ECO:0000313" key="1">
    <source>
        <dbReference type="EMBL" id="CCH75357.1"/>
    </source>
</evidence>
<reference evidence="1 2" key="1">
    <citation type="journal article" date="2013" name="ISME J.">
        <title>A metabolic model for members of the genus Tetrasphaera involved in enhanced biological phosphorus removal.</title>
        <authorList>
            <person name="Kristiansen R."/>
            <person name="Nguyen H.T.T."/>
            <person name="Saunders A.M."/>
            <person name="Nielsen J.L."/>
            <person name="Wimmer R."/>
            <person name="Le V.Q."/>
            <person name="McIlroy S.J."/>
            <person name="Petrovski S."/>
            <person name="Seviour R.J."/>
            <person name="Calteau A."/>
            <person name="Nielsen K.L."/>
            <person name="Nielsen P.H."/>
        </authorList>
    </citation>
    <scope>NUCLEOTIDE SEQUENCE [LARGE SCALE GENOMIC DNA]</scope>
    <source>
        <strain evidence="1 2">Ben110</strain>
    </source>
</reference>
<proteinExistence type="predicted"/>
<evidence type="ECO:0000313" key="2">
    <source>
        <dbReference type="Proteomes" id="UP000035763"/>
    </source>
</evidence>
<organism evidence="1 2">
    <name type="scientific">Nostocoides australiense Ben110</name>
    <dbReference type="NCBI Taxonomy" id="1193182"/>
    <lineage>
        <taxon>Bacteria</taxon>
        <taxon>Bacillati</taxon>
        <taxon>Actinomycetota</taxon>
        <taxon>Actinomycetes</taxon>
        <taxon>Micrococcales</taxon>
        <taxon>Intrasporangiaceae</taxon>
        <taxon>Nostocoides</taxon>
    </lineage>
</organism>
<dbReference type="STRING" id="1193182.BN11_650030"/>